<keyword evidence="1" id="KW-0732">Signal</keyword>
<dbReference type="NCBIfam" id="TIGR04183">
    <property type="entry name" value="Por_Secre_tail"/>
    <property type="match status" value="1"/>
</dbReference>
<sequence length="34" mass="3741">MKGESGLISSLPTGTYLVKVTSNNRIETFKIVKE</sequence>
<proteinExistence type="predicted"/>
<evidence type="ECO:0008006" key="4">
    <source>
        <dbReference type="Google" id="ProtNLM"/>
    </source>
</evidence>
<evidence type="ECO:0000256" key="1">
    <source>
        <dbReference type="ARBA" id="ARBA00022729"/>
    </source>
</evidence>
<dbReference type="EMBL" id="QCZI01000024">
    <property type="protein sequence ID" value="PWA03965.1"/>
    <property type="molecule type" value="Genomic_DNA"/>
</dbReference>
<dbReference type="Proteomes" id="UP000245449">
    <property type="component" value="Unassembled WGS sequence"/>
</dbReference>
<comment type="caution">
    <text evidence="2">The sequence shown here is derived from an EMBL/GenBank/DDBJ whole genome shotgun (WGS) entry which is preliminary data.</text>
</comment>
<keyword evidence="3" id="KW-1185">Reference proteome</keyword>
<dbReference type="InterPro" id="IPR026444">
    <property type="entry name" value="Secre_tail"/>
</dbReference>
<organism evidence="2 3">
    <name type="scientific">Flavobacterium psychrotolerans</name>
    <dbReference type="NCBI Taxonomy" id="2169410"/>
    <lineage>
        <taxon>Bacteria</taxon>
        <taxon>Pseudomonadati</taxon>
        <taxon>Bacteroidota</taxon>
        <taxon>Flavobacteriia</taxon>
        <taxon>Flavobacteriales</taxon>
        <taxon>Flavobacteriaceae</taxon>
        <taxon>Flavobacterium</taxon>
    </lineage>
</organism>
<accession>A0A2U1JG07</accession>
<name>A0A2U1JG07_9FLAO</name>
<dbReference type="OrthoDB" id="1488838at2"/>
<dbReference type="AlphaFoldDB" id="A0A2U1JG07"/>
<evidence type="ECO:0000313" key="2">
    <source>
        <dbReference type="EMBL" id="PWA03965.1"/>
    </source>
</evidence>
<reference evidence="2 3" key="1">
    <citation type="submission" date="2018-04" db="EMBL/GenBank/DDBJ databases">
        <title>Flavobacterium sp. nov., isolated from glacier ice.</title>
        <authorList>
            <person name="Liu Q."/>
            <person name="Xin Y.-H."/>
        </authorList>
    </citation>
    <scope>NUCLEOTIDE SEQUENCE [LARGE SCALE GENOMIC DNA]</scope>
    <source>
        <strain evidence="2 3">RB1R5</strain>
    </source>
</reference>
<protein>
    <recommendedName>
        <fullName evidence="4">Secretion system C-terminal sorting domain-containing protein</fullName>
    </recommendedName>
</protein>
<gene>
    <name evidence="2" type="ORF">DB895_13465</name>
</gene>
<evidence type="ECO:0000313" key="3">
    <source>
        <dbReference type="Proteomes" id="UP000245449"/>
    </source>
</evidence>